<comment type="caution">
    <text evidence="1">The sequence shown here is derived from an EMBL/GenBank/DDBJ whole genome shotgun (WGS) entry which is preliminary data.</text>
</comment>
<sequence>MDNTPLSLLGTIEALDWFFVPGCDVTITDMVIAEATREPGEGRDQRRASRAYVTRWLNENRSRITVLETAEGRRYQREMQLWEKAGRPPDLHPDWSDRGERSVLSVVQDLKSALLQDEEIIVIMDDRDGRDAVRAVRADIALMGTRTFIRWMEEDFGIAAAATAWHSIRLATGDNADEGDDNDPVYIRTR</sequence>
<protein>
    <recommendedName>
        <fullName evidence="3">NYN domain-containing protein</fullName>
    </recommendedName>
</protein>
<organism evidence="1 2">
    <name type="scientific">Rhizobium wuzhouense</name>
    <dbReference type="NCBI Taxonomy" id="1986026"/>
    <lineage>
        <taxon>Bacteria</taxon>
        <taxon>Pseudomonadati</taxon>
        <taxon>Pseudomonadota</taxon>
        <taxon>Alphaproteobacteria</taxon>
        <taxon>Hyphomicrobiales</taxon>
        <taxon>Rhizobiaceae</taxon>
        <taxon>Rhizobium/Agrobacterium group</taxon>
        <taxon>Rhizobium</taxon>
    </lineage>
</organism>
<accession>A0ABX5P007</accession>
<name>A0ABX5P007_9HYPH</name>
<dbReference type="EMBL" id="QJRY01000001">
    <property type="protein sequence ID" value="PYB76933.1"/>
    <property type="molecule type" value="Genomic_DNA"/>
</dbReference>
<reference evidence="1 2" key="1">
    <citation type="submission" date="2018-06" db="EMBL/GenBank/DDBJ databases">
        <title>Rhizobium wuzhouense sp. nov., isolated from roots of Oryza officinalis.</title>
        <authorList>
            <person name="Yuan T."/>
        </authorList>
    </citation>
    <scope>NUCLEOTIDE SEQUENCE [LARGE SCALE GENOMIC DNA]</scope>
    <source>
        <strain evidence="1 2">W44</strain>
    </source>
</reference>
<dbReference type="Proteomes" id="UP000247536">
    <property type="component" value="Unassembled WGS sequence"/>
</dbReference>
<evidence type="ECO:0000313" key="2">
    <source>
        <dbReference type="Proteomes" id="UP000247536"/>
    </source>
</evidence>
<proteinExistence type="predicted"/>
<evidence type="ECO:0008006" key="3">
    <source>
        <dbReference type="Google" id="ProtNLM"/>
    </source>
</evidence>
<evidence type="ECO:0000313" key="1">
    <source>
        <dbReference type="EMBL" id="PYB76933.1"/>
    </source>
</evidence>
<gene>
    <name evidence="1" type="ORF">DMY87_00610</name>
</gene>
<keyword evidence="2" id="KW-1185">Reference proteome</keyword>